<dbReference type="InterPro" id="IPR008554">
    <property type="entry name" value="Glutaredoxin-like"/>
</dbReference>
<dbReference type="InterPro" id="IPR036249">
    <property type="entry name" value="Thioredoxin-like_sf"/>
</dbReference>
<gene>
    <name evidence="1" type="ORF">F4Y42_21810</name>
</gene>
<dbReference type="Pfam" id="PF05768">
    <property type="entry name" value="Glrx-like"/>
    <property type="match status" value="1"/>
</dbReference>
<name>A0A6B0YYE1_9CHLR</name>
<evidence type="ECO:0008006" key="2">
    <source>
        <dbReference type="Google" id="ProtNLM"/>
    </source>
</evidence>
<dbReference type="EMBL" id="VXRG01000185">
    <property type="protein sequence ID" value="MXY96086.1"/>
    <property type="molecule type" value="Genomic_DNA"/>
</dbReference>
<accession>A0A6B0YYE1</accession>
<dbReference type="AlphaFoldDB" id="A0A6B0YYE1"/>
<protein>
    <recommendedName>
        <fullName evidence="2">Glutaredoxin family protein</fullName>
    </recommendedName>
</protein>
<proteinExistence type="predicted"/>
<evidence type="ECO:0000313" key="1">
    <source>
        <dbReference type="EMBL" id="MXY96086.1"/>
    </source>
</evidence>
<dbReference type="Gene3D" id="3.40.30.10">
    <property type="entry name" value="Glutaredoxin"/>
    <property type="match status" value="1"/>
</dbReference>
<sequence>MRVILFTKKDCQLCDAIKYELLDLQSEYGFALKEKFVETDQDVGEDEGTPVPFIHIERDGRDILHLEYPVRQVELRRAIHIEMKRRADREG</sequence>
<dbReference type="SUPFAM" id="SSF52833">
    <property type="entry name" value="Thioredoxin-like"/>
    <property type="match status" value="1"/>
</dbReference>
<comment type="caution">
    <text evidence="1">The sequence shown here is derived from an EMBL/GenBank/DDBJ whole genome shotgun (WGS) entry which is preliminary data.</text>
</comment>
<reference evidence="1" key="1">
    <citation type="submission" date="2019-09" db="EMBL/GenBank/DDBJ databases">
        <title>Characterisation of the sponge microbiome using genome-centric metagenomics.</title>
        <authorList>
            <person name="Engelberts J.P."/>
            <person name="Robbins S.J."/>
            <person name="De Goeij J.M."/>
            <person name="Aranda M."/>
            <person name="Bell S.C."/>
            <person name="Webster N.S."/>
        </authorList>
    </citation>
    <scope>NUCLEOTIDE SEQUENCE</scope>
    <source>
        <strain evidence="1">SB0664_bin_27</strain>
    </source>
</reference>
<organism evidence="1">
    <name type="scientific">Caldilineaceae bacterium SB0664_bin_27</name>
    <dbReference type="NCBI Taxonomy" id="2605260"/>
    <lineage>
        <taxon>Bacteria</taxon>
        <taxon>Bacillati</taxon>
        <taxon>Chloroflexota</taxon>
        <taxon>Caldilineae</taxon>
        <taxon>Caldilineales</taxon>
        <taxon>Caldilineaceae</taxon>
    </lineage>
</organism>